<organism evidence="2 3">
    <name type="scientific">Thiobaca trueperi</name>
    <dbReference type="NCBI Taxonomy" id="127458"/>
    <lineage>
        <taxon>Bacteria</taxon>
        <taxon>Pseudomonadati</taxon>
        <taxon>Pseudomonadota</taxon>
        <taxon>Gammaproteobacteria</taxon>
        <taxon>Chromatiales</taxon>
        <taxon>Chromatiaceae</taxon>
        <taxon>Thiobaca</taxon>
    </lineage>
</organism>
<dbReference type="InterPro" id="IPR041482">
    <property type="entry name" value="LSDAT_prok"/>
</dbReference>
<dbReference type="OrthoDB" id="582259at2"/>
<dbReference type="EMBL" id="SMAO01000006">
    <property type="protein sequence ID" value="TCT20199.1"/>
    <property type="molecule type" value="Genomic_DNA"/>
</dbReference>
<dbReference type="Proteomes" id="UP000295717">
    <property type="component" value="Unassembled WGS sequence"/>
</dbReference>
<reference evidence="2 3" key="1">
    <citation type="submission" date="2019-03" db="EMBL/GenBank/DDBJ databases">
        <title>Genomic Encyclopedia of Type Strains, Phase IV (KMG-IV): sequencing the most valuable type-strain genomes for metagenomic binning, comparative biology and taxonomic classification.</title>
        <authorList>
            <person name="Goeker M."/>
        </authorList>
    </citation>
    <scope>NUCLEOTIDE SEQUENCE [LARGE SCALE GENOMIC DNA]</scope>
    <source>
        <strain evidence="2 3">DSM 13587</strain>
    </source>
</reference>
<evidence type="ECO:0000313" key="3">
    <source>
        <dbReference type="Proteomes" id="UP000295717"/>
    </source>
</evidence>
<keyword evidence="3" id="KW-1185">Reference proteome</keyword>
<sequence>MSEENRFAMRGSSMHAALSALGLGDPCPVLVLVGGAANIAPEVADALLVLFEMLAPELDALGVALIDGGTAFGVMALMGEARHRTAARFPLIGVAARGTVAPATLPAQARVSLLPGAQDAEHWTDPEAAGGKSARLDPNHSHFLLTPGDQWGDEAAWIDAAADCLAVGLPSLTLVAAGGQITRLDVAMSLESGRRLIILSGSGGTADQLATWWRGGEAIADLPLGDRERALIQVIELTDAADCLPDLLTQVFAPSAE</sequence>
<accession>A0A4R3N0S1</accession>
<protein>
    <recommendedName>
        <fullName evidence="1">LSDAT prokaryote domain-containing protein</fullName>
    </recommendedName>
</protein>
<comment type="caution">
    <text evidence="2">The sequence shown here is derived from an EMBL/GenBank/DDBJ whole genome shotgun (WGS) entry which is preliminary data.</text>
</comment>
<proteinExistence type="predicted"/>
<evidence type="ECO:0000313" key="2">
    <source>
        <dbReference type="EMBL" id="TCT20199.1"/>
    </source>
</evidence>
<name>A0A4R3N0S1_9GAMM</name>
<dbReference type="RefSeq" id="WP_132977596.1">
    <property type="nucleotide sequence ID" value="NZ_SMAO01000006.1"/>
</dbReference>
<gene>
    <name evidence="2" type="ORF">EDC35_106126</name>
</gene>
<feature type="domain" description="LSDAT prokaryote" evidence="1">
    <location>
        <begin position="27"/>
        <end position="237"/>
    </location>
</feature>
<dbReference type="Pfam" id="PF18171">
    <property type="entry name" value="LSDAT_prok"/>
    <property type="match status" value="1"/>
</dbReference>
<dbReference type="AlphaFoldDB" id="A0A4R3N0S1"/>
<evidence type="ECO:0000259" key="1">
    <source>
        <dbReference type="Pfam" id="PF18171"/>
    </source>
</evidence>